<dbReference type="PATRIC" id="fig|930944.6.peg.4021"/>
<accession>A0A0H3P0I3</accession>
<dbReference type="Proteomes" id="UP000008084">
    <property type="component" value="Chromosome"/>
</dbReference>
<dbReference type="EMBL" id="FR729477">
    <property type="protein sequence ID" value="CBY28488.1"/>
    <property type="molecule type" value="Genomic_DNA"/>
</dbReference>
<organism evidence="2 3">
    <name type="scientific">Yersinia enterocolitica subsp. palearctica serotype O:3 (strain DSM 13030 / CIP 106945 / Y11)</name>
    <dbReference type="NCBI Taxonomy" id="930944"/>
    <lineage>
        <taxon>Bacteria</taxon>
        <taxon>Pseudomonadati</taxon>
        <taxon>Pseudomonadota</taxon>
        <taxon>Gammaproteobacteria</taxon>
        <taxon>Enterobacterales</taxon>
        <taxon>Yersiniaceae</taxon>
        <taxon>Yersinia</taxon>
    </lineage>
</organism>
<feature type="domain" description="GspL cytoplasmic actin-ATPase-like" evidence="1">
    <location>
        <begin position="14"/>
        <end position="237"/>
    </location>
</feature>
<dbReference type="InterPro" id="IPR024230">
    <property type="entry name" value="GspL_cyto_dom"/>
</dbReference>
<dbReference type="Gene3D" id="3.30.420.370">
    <property type="match status" value="1"/>
</dbReference>
<dbReference type="KEGG" id="yey:Y11_40421"/>
<reference evidence="2 3" key="1">
    <citation type="journal article" date="2011" name="J. Bacteriol.">
        <title>Complete genome sequence of Yersinia enterocolitica subsp. palearctica serogroup O:3.</title>
        <authorList>
            <person name="Batzilla J."/>
            <person name="Hoper D."/>
            <person name="Antonenka U."/>
            <person name="Heesemann J."/>
            <person name="Rakin A."/>
        </authorList>
    </citation>
    <scope>NUCLEOTIDE SEQUENCE [LARGE SCALE GENOMIC DNA]</scope>
    <source>
        <strain evidence="3">DSM 13030 / CIP 106945 / Y11</strain>
    </source>
</reference>
<dbReference type="NCBIfam" id="TIGR01709">
    <property type="entry name" value="typeII_sec_gspL"/>
    <property type="match status" value="1"/>
</dbReference>
<dbReference type="InterPro" id="IPR007812">
    <property type="entry name" value="T2SS_protein-GspL"/>
</dbReference>
<dbReference type="GeneID" id="31411954"/>
<gene>
    <name evidence="2" type="ordered locus">Y11_40421</name>
</gene>
<dbReference type="Gene3D" id="3.30.420.380">
    <property type="match status" value="1"/>
</dbReference>
<evidence type="ECO:0000313" key="2">
    <source>
        <dbReference type="EMBL" id="CBY28488.1"/>
    </source>
</evidence>
<evidence type="ECO:0000259" key="1">
    <source>
        <dbReference type="Pfam" id="PF05134"/>
    </source>
</evidence>
<dbReference type="SUPFAM" id="SSF53067">
    <property type="entry name" value="Actin-like ATPase domain"/>
    <property type="match status" value="2"/>
</dbReference>
<dbReference type="CDD" id="cd24017">
    <property type="entry name" value="ASKHA_T2SSL_N"/>
    <property type="match status" value="1"/>
</dbReference>
<dbReference type="HOGENOM" id="CLU_041016_0_0_6"/>
<dbReference type="Pfam" id="PF05134">
    <property type="entry name" value="T2SSL"/>
    <property type="match status" value="1"/>
</dbReference>
<sequence>MNNVRNAGLSSKTLIIRLGSHATDPIYWYTEVVDGGHRKSGQLCDHTKLDNIPFLLNYNVKILVSSSYVIFRKIDVIERKILQSEQSLAFSIEKTIVSNIENFHTVILQSDSNFCYVVAVEHELMSRWLGWLANVGISPTVMIPDVLALPFYDGRCFPVKLGDEWLVRNSEVSGFSVNDDIFKKLCLSTLIFCPENRFSRAYNQASCLHATDYCDVLRIMANNIENNHVNLLTGRYYRHRKKTISSASFFRSVYLFFYYLS</sequence>
<proteinExistence type="predicted"/>
<dbReference type="InterPro" id="IPR043129">
    <property type="entry name" value="ATPase_NBD"/>
</dbReference>
<dbReference type="AlphaFoldDB" id="A0A0H3P0I3"/>
<dbReference type="GO" id="GO:0009276">
    <property type="term" value="C:Gram-negative-bacterium-type cell wall"/>
    <property type="evidence" value="ECO:0007669"/>
    <property type="project" value="InterPro"/>
</dbReference>
<protein>
    <submittedName>
        <fullName evidence="2">General secretion pathway protein L</fullName>
    </submittedName>
</protein>
<evidence type="ECO:0000313" key="3">
    <source>
        <dbReference type="Proteomes" id="UP000008084"/>
    </source>
</evidence>
<dbReference type="GO" id="GO:0015627">
    <property type="term" value="C:type II protein secretion system complex"/>
    <property type="evidence" value="ECO:0007669"/>
    <property type="project" value="InterPro"/>
</dbReference>
<name>A0A0H3P0I3_YERE1</name>
<dbReference type="RefSeq" id="WP_014609400.1">
    <property type="nucleotide sequence ID" value="NC_017564.1"/>
</dbReference>
<dbReference type="GO" id="GO:0015628">
    <property type="term" value="P:protein secretion by the type II secretion system"/>
    <property type="evidence" value="ECO:0007669"/>
    <property type="project" value="InterPro"/>
</dbReference>